<dbReference type="EMBL" id="WNBM01000013">
    <property type="protein sequence ID" value="MTT76845.1"/>
    <property type="molecule type" value="Genomic_DNA"/>
</dbReference>
<evidence type="ECO:0000313" key="7">
    <source>
        <dbReference type="Proteomes" id="UP000484547"/>
    </source>
</evidence>
<dbReference type="InterPro" id="IPR052399">
    <property type="entry name" value="Phage_Baseplate_Assmbl_Protein"/>
</dbReference>
<dbReference type="AlphaFoldDB" id="A0A7X2XIH1"/>
<feature type="domain" description="Baseplate J-like central" evidence="2">
    <location>
        <begin position="192"/>
        <end position="271"/>
    </location>
</feature>
<evidence type="ECO:0000313" key="6">
    <source>
        <dbReference type="Proteomes" id="UP000443070"/>
    </source>
</evidence>
<reference evidence="6 7" key="1">
    <citation type="journal article" date="2019" name="Nat. Med.">
        <title>A library of human gut bacterial isolates paired with longitudinal multiomics data enables mechanistic microbiome research.</title>
        <authorList>
            <person name="Poyet M."/>
            <person name="Groussin M."/>
            <person name="Gibbons S.M."/>
            <person name="Avila-Pacheco J."/>
            <person name="Jiang X."/>
            <person name="Kearney S.M."/>
            <person name="Perrotta A.R."/>
            <person name="Berdy B."/>
            <person name="Zhao S."/>
            <person name="Lieberman T.D."/>
            <person name="Swanson P.K."/>
            <person name="Smith M."/>
            <person name="Roesemann S."/>
            <person name="Alexander J.E."/>
            <person name="Rich S.A."/>
            <person name="Livny J."/>
            <person name="Vlamakis H."/>
            <person name="Clish C."/>
            <person name="Bullock K."/>
            <person name="Deik A."/>
            <person name="Scott J."/>
            <person name="Pierce K.A."/>
            <person name="Xavier R.J."/>
            <person name="Alm E.J."/>
        </authorList>
    </citation>
    <scope>NUCLEOTIDE SEQUENCE [LARGE SCALE GENOMIC DNA]</scope>
    <source>
        <strain evidence="4 7">BIOML-A13</strain>
        <strain evidence="5 6">BIOML-A3</strain>
    </source>
</reference>
<dbReference type="InterPro" id="IPR058531">
    <property type="entry name" value="Baseplate_J_M"/>
</dbReference>
<comment type="caution">
    <text evidence="4">The sequence shown here is derived from an EMBL/GenBank/DDBJ whole genome shotgun (WGS) entry which is preliminary data.</text>
</comment>
<gene>
    <name evidence="4" type="ORF">GMD11_11345</name>
    <name evidence="5" type="ORF">GMD18_11590</name>
</gene>
<dbReference type="Proteomes" id="UP000443070">
    <property type="component" value="Unassembled WGS sequence"/>
</dbReference>
<dbReference type="InterPro" id="IPR058530">
    <property type="entry name" value="Baseplate_J-like_C"/>
</dbReference>
<dbReference type="Proteomes" id="UP000484547">
    <property type="component" value="Unassembled WGS sequence"/>
</dbReference>
<protein>
    <submittedName>
        <fullName evidence="4">Baseplate J protein</fullName>
    </submittedName>
</protein>
<keyword evidence="6" id="KW-1185">Reference proteome</keyword>
<evidence type="ECO:0000313" key="4">
    <source>
        <dbReference type="EMBL" id="MTT76845.1"/>
    </source>
</evidence>
<name>A0A7X2XIH1_9FIRM</name>
<accession>A0A7X2XIH1</accession>
<sequence length="380" mass="41741">MANIIDELKVKTYSYFMKKALDLVESEIDKRQGSIIYDALAPSMATLAQLYVDLQLYYENTYLLTAKGKSLDNRCADFGIDRELATPAYRKVTMKDSEGQKVDVPLGIRLSTEDEAAPVFFVVRHRTAKGEYVAVCETVGVVGNIYTGYMLPVNNIAALGSAYMDTIITPGQDDETDDALRNRTIEWLRNKPYGGNVAHYKIWAQAIAGVGAVQVYPVWNGGGTVKVSVIDSEYKPATSEFMQQIKEYFDPTEQTGQGLGIAPIDHTVTISTPEEVTINIVANVTLKSEVSGEQIKPFIQASIEKYFLEVKQKWGDNDALNNYQVGVYIARIIGAVISVENVINVQSVTLNGGNADILLEESGTKQQIPKLGAVTVNAIT</sequence>
<dbReference type="RefSeq" id="WP_149877482.1">
    <property type="nucleotide sequence ID" value="NZ_WNBG01000015.1"/>
</dbReference>
<proteinExistence type="inferred from homology"/>
<evidence type="ECO:0000256" key="1">
    <source>
        <dbReference type="ARBA" id="ARBA00038087"/>
    </source>
</evidence>
<dbReference type="Pfam" id="PF26078">
    <property type="entry name" value="Baseplate_J_M"/>
    <property type="match status" value="1"/>
</dbReference>
<dbReference type="EMBL" id="WNBW01000015">
    <property type="protein sequence ID" value="MTU05024.1"/>
    <property type="molecule type" value="Genomic_DNA"/>
</dbReference>
<evidence type="ECO:0000259" key="2">
    <source>
        <dbReference type="Pfam" id="PF26078"/>
    </source>
</evidence>
<feature type="domain" description="Baseplate J-like C-terminal" evidence="3">
    <location>
        <begin position="278"/>
        <end position="377"/>
    </location>
</feature>
<dbReference type="OrthoDB" id="2554267at2"/>
<organism evidence="4 7">
    <name type="scientific">Phascolarctobacterium faecium</name>
    <dbReference type="NCBI Taxonomy" id="33025"/>
    <lineage>
        <taxon>Bacteria</taxon>
        <taxon>Bacillati</taxon>
        <taxon>Bacillota</taxon>
        <taxon>Negativicutes</taxon>
        <taxon>Acidaminococcales</taxon>
        <taxon>Acidaminococcaceae</taxon>
        <taxon>Phascolarctobacterium</taxon>
    </lineage>
</organism>
<dbReference type="PANTHER" id="PTHR37829">
    <property type="entry name" value="PHAGE-LIKE ELEMENT PBSX PROTEIN XKDT"/>
    <property type="match status" value="1"/>
</dbReference>
<dbReference type="PANTHER" id="PTHR37829:SF3">
    <property type="entry name" value="PROTEIN JAYE-RELATED"/>
    <property type="match status" value="1"/>
</dbReference>
<dbReference type="Pfam" id="PF26079">
    <property type="entry name" value="Baseplate_J_C"/>
    <property type="match status" value="1"/>
</dbReference>
<comment type="similarity">
    <text evidence="1">Belongs to the Mu gp47/PBSX XkdT family.</text>
</comment>
<evidence type="ECO:0000313" key="5">
    <source>
        <dbReference type="EMBL" id="MTU05024.1"/>
    </source>
</evidence>
<evidence type="ECO:0000259" key="3">
    <source>
        <dbReference type="Pfam" id="PF26079"/>
    </source>
</evidence>